<comment type="caution">
    <text evidence="2">The sequence shown here is derived from an EMBL/GenBank/DDBJ whole genome shotgun (WGS) entry which is preliminary data.</text>
</comment>
<dbReference type="EMBL" id="VSSQ01000001">
    <property type="protein sequence ID" value="MPL55077.1"/>
    <property type="molecule type" value="Genomic_DNA"/>
</dbReference>
<evidence type="ECO:0000313" key="2">
    <source>
        <dbReference type="EMBL" id="MPL55077.1"/>
    </source>
</evidence>
<evidence type="ECO:0000256" key="1">
    <source>
        <dbReference type="SAM" id="MobiDB-lite"/>
    </source>
</evidence>
<dbReference type="Pfam" id="PF13289">
    <property type="entry name" value="SIR2_2"/>
    <property type="match status" value="1"/>
</dbReference>
<reference evidence="2" key="1">
    <citation type="submission" date="2019-08" db="EMBL/GenBank/DDBJ databases">
        <authorList>
            <person name="Kucharzyk K."/>
            <person name="Murdoch R.W."/>
            <person name="Higgins S."/>
            <person name="Loffler F."/>
        </authorList>
    </citation>
    <scope>NUCLEOTIDE SEQUENCE</scope>
</reference>
<feature type="compositionally biased region" description="Basic and acidic residues" evidence="1">
    <location>
        <begin position="396"/>
        <end position="408"/>
    </location>
</feature>
<protein>
    <submittedName>
        <fullName evidence="2">Uncharacterized protein</fullName>
    </submittedName>
</protein>
<gene>
    <name evidence="2" type="ORF">SDC9_00544</name>
</gene>
<proteinExistence type="predicted"/>
<organism evidence="2">
    <name type="scientific">bioreactor metagenome</name>
    <dbReference type="NCBI Taxonomy" id="1076179"/>
    <lineage>
        <taxon>unclassified sequences</taxon>
        <taxon>metagenomes</taxon>
        <taxon>ecological metagenomes</taxon>
    </lineage>
</organism>
<feature type="region of interest" description="Disordered" evidence="1">
    <location>
        <begin position="379"/>
        <end position="416"/>
    </location>
</feature>
<dbReference type="AlphaFoldDB" id="A0A644SLA7"/>
<sequence>MAEAIESIKLKVKKYLELENVSFLFGAGSSFHLGAPIIRTIPQPLKDQCLDEITHYFGEGADPSYEDLFNCLQADRYLKEMKKEDVSSLNASMVKMQKWLFEQCDTNKTSIHSIYSSDSKLQKNRYHYHEVLVKKLLQRPVHLRRANLFTTNYDMAFDYALDNLGVHYINGFMGVHNRCFRPEVYDYDLYYPGQSAIGKVHRAEKVLRYYKMHGSLSWVSTTPNVSNTYGIKEIPLNDNFPIDENNEIMIYPCVSKKSFTLDLPYSELFRQFSQAINQPQSVLICVGYSFYDEHINDIIKQALSIPSFTLIIANFAPTADPESEIEKLKALGDRRIIILDQTVADQSTFVGFVDKIMPDLYEEDEIVYVAETMEKIYPSKKNDQDVEGNDTITQDKIVESDSNNKQDSDAADDLPF</sequence>
<name>A0A644SLA7_9ZZZZ</name>
<accession>A0A644SLA7</accession>